<protein>
    <recommendedName>
        <fullName evidence="4">Poly [ADP-ribose] polymerase</fullName>
        <shortName evidence="4">PARP</shortName>
        <ecNumber evidence="4">2.4.2.-</ecNumber>
    </recommendedName>
</protein>
<reference evidence="7" key="1">
    <citation type="submission" date="2025-08" db="UniProtKB">
        <authorList>
            <consortium name="Ensembl"/>
        </authorList>
    </citation>
    <scope>IDENTIFICATION</scope>
</reference>
<evidence type="ECO:0000313" key="8">
    <source>
        <dbReference type="Proteomes" id="UP000694402"/>
    </source>
</evidence>
<dbReference type="InterPro" id="IPR051712">
    <property type="entry name" value="ARTD-AVP"/>
</dbReference>
<dbReference type="EC" id="2.4.2.-" evidence="4"/>
<keyword evidence="2" id="KW-0539">Nucleus</keyword>
<dbReference type="GO" id="GO:0003950">
    <property type="term" value="F:NAD+ poly-ADP-ribosyltransferase activity"/>
    <property type="evidence" value="ECO:0007669"/>
    <property type="project" value="UniProtKB-UniRule"/>
</dbReference>
<evidence type="ECO:0000256" key="4">
    <source>
        <dbReference type="RuleBase" id="RU362114"/>
    </source>
</evidence>
<dbReference type="Gene3D" id="3.30.720.50">
    <property type="match status" value="1"/>
</dbReference>
<accession>A0A8C8GAP7</accession>
<feature type="domain" description="WWE" evidence="5">
    <location>
        <begin position="109"/>
        <end position="193"/>
    </location>
</feature>
<dbReference type="PANTHER" id="PTHR45740">
    <property type="entry name" value="POLY [ADP-RIBOSE] POLYMERASE"/>
    <property type="match status" value="1"/>
</dbReference>
<dbReference type="SUPFAM" id="SSF117839">
    <property type="entry name" value="WWE domain"/>
    <property type="match status" value="1"/>
</dbReference>
<gene>
    <name evidence="7" type="primary">LOC112238398</name>
</gene>
<dbReference type="SUPFAM" id="SSF56399">
    <property type="entry name" value="ADP-ribosylation"/>
    <property type="match status" value="1"/>
</dbReference>
<dbReference type="Ensembl" id="ENSOTST00005051329.2">
    <property type="protein sequence ID" value="ENSOTSP00005047227.2"/>
    <property type="gene ID" value="ENSOTSG00005022860.2"/>
</dbReference>
<sequence>MQNKSDFTFFFNFIGDSDVPSKKLIYLNPQVRVIHQTFRQGRPPLRGCGLTGVFTTACSSSAEPGQEWQANLILDSYSTIHLYYKTKPQEKMWAQSESSSEVEDMDTSDMPVMTDYKTNPWHWFYLDTRGTWHMFENDHMERNSLTSQDIERYYRINPKGVLQISTSRGINKLDFAEMVLTDIKTRKQTPIKRSNNTHNTGNSGRCSCVSSVPTHWEAVDPKYPYQVFCLKRDTDEYNYVAGCLKDGELDRRIKSICRIQNLDLWEFYCRKKIQLGRIQGVTEVKEEKLFHGTKVSNVHSICTYNFDNRLAGINGHILGKGTYFARFASYADKYSPWNTDPVPLFGEAPEGFSSQKTKTMFLCKVIVGKTTLGKTDYLKPDDKSAINFHDSCVDNVMYPRIFVIFDPNQIYPEYLIQYY</sequence>
<dbReference type="GO" id="GO:1990404">
    <property type="term" value="F:NAD+-protein mono-ADP-ribosyltransferase activity"/>
    <property type="evidence" value="ECO:0007669"/>
    <property type="project" value="TreeGrafter"/>
</dbReference>
<keyword evidence="4" id="KW-0328">Glycosyltransferase</keyword>
<keyword evidence="4" id="KW-0520">NAD</keyword>
<evidence type="ECO:0000259" key="6">
    <source>
        <dbReference type="PROSITE" id="PS51059"/>
    </source>
</evidence>
<feature type="domain" description="PARP catalytic" evidence="6">
    <location>
        <begin position="212"/>
        <end position="419"/>
    </location>
</feature>
<dbReference type="CDD" id="cd01439">
    <property type="entry name" value="TCCD_inducible_PARP_like"/>
    <property type="match status" value="1"/>
</dbReference>
<name>A0A8C8GAP7_ONCTS</name>
<dbReference type="Proteomes" id="UP000694402">
    <property type="component" value="Unassembled WGS sequence"/>
</dbReference>
<dbReference type="Gene3D" id="3.90.228.10">
    <property type="match status" value="1"/>
</dbReference>
<keyword evidence="4" id="KW-0808">Transferase</keyword>
<dbReference type="AlphaFoldDB" id="A0A8C8GAP7"/>
<reference evidence="7" key="2">
    <citation type="submission" date="2025-09" db="UniProtKB">
        <authorList>
            <consortium name="Ensembl"/>
        </authorList>
    </citation>
    <scope>IDENTIFICATION</scope>
</reference>
<dbReference type="InterPro" id="IPR004170">
    <property type="entry name" value="WWE_dom"/>
</dbReference>
<dbReference type="InterPro" id="IPR037197">
    <property type="entry name" value="WWE_dom_sf"/>
</dbReference>
<evidence type="ECO:0000256" key="3">
    <source>
        <dbReference type="ARBA" id="ARBA00024347"/>
    </source>
</evidence>
<evidence type="ECO:0000313" key="7">
    <source>
        <dbReference type="Ensembl" id="ENSOTSP00005047227.2"/>
    </source>
</evidence>
<organism evidence="7 8">
    <name type="scientific">Oncorhynchus tshawytscha</name>
    <name type="common">Chinook salmon</name>
    <name type="synonym">Salmo tshawytscha</name>
    <dbReference type="NCBI Taxonomy" id="74940"/>
    <lineage>
        <taxon>Eukaryota</taxon>
        <taxon>Metazoa</taxon>
        <taxon>Chordata</taxon>
        <taxon>Craniata</taxon>
        <taxon>Vertebrata</taxon>
        <taxon>Euteleostomi</taxon>
        <taxon>Actinopterygii</taxon>
        <taxon>Neopterygii</taxon>
        <taxon>Teleostei</taxon>
        <taxon>Protacanthopterygii</taxon>
        <taxon>Salmoniformes</taxon>
        <taxon>Salmonidae</taxon>
        <taxon>Salmoninae</taxon>
        <taxon>Oncorhynchus</taxon>
    </lineage>
</organism>
<dbReference type="PROSITE" id="PS50918">
    <property type="entry name" value="WWE"/>
    <property type="match status" value="1"/>
</dbReference>
<comment type="similarity">
    <text evidence="3">Belongs to the ARTD/PARP family.</text>
</comment>
<evidence type="ECO:0000259" key="5">
    <source>
        <dbReference type="PROSITE" id="PS50918"/>
    </source>
</evidence>
<dbReference type="Pfam" id="PF02825">
    <property type="entry name" value="WWE"/>
    <property type="match status" value="1"/>
</dbReference>
<proteinExistence type="inferred from homology"/>
<dbReference type="Pfam" id="PF00644">
    <property type="entry name" value="PARP"/>
    <property type="match status" value="1"/>
</dbReference>
<dbReference type="GO" id="GO:0005634">
    <property type="term" value="C:nucleus"/>
    <property type="evidence" value="ECO:0007669"/>
    <property type="project" value="UniProtKB-SubCell"/>
</dbReference>
<evidence type="ECO:0000256" key="1">
    <source>
        <dbReference type="ARBA" id="ARBA00004123"/>
    </source>
</evidence>
<dbReference type="PROSITE" id="PS51059">
    <property type="entry name" value="PARP_CATALYTIC"/>
    <property type="match status" value="1"/>
</dbReference>
<comment type="subcellular location">
    <subcellularLocation>
        <location evidence="1">Nucleus</location>
    </subcellularLocation>
</comment>
<evidence type="ECO:0000256" key="2">
    <source>
        <dbReference type="ARBA" id="ARBA00023242"/>
    </source>
</evidence>
<keyword evidence="8" id="KW-1185">Reference proteome</keyword>
<dbReference type="InterPro" id="IPR012317">
    <property type="entry name" value="Poly(ADP-ribose)pol_cat_dom"/>
</dbReference>
<dbReference type="PANTHER" id="PTHR45740:SF4">
    <property type="entry name" value="PROTEIN MONO-ADP-RIBOSYLTRANSFERASE PARP11"/>
    <property type="match status" value="1"/>
</dbReference>
<dbReference type="GeneTree" id="ENSGT00940000156857"/>